<dbReference type="EMBL" id="CAJVPG010000455">
    <property type="protein sequence ID" value="CAG8428758.1"/>
    <property type="molecule type" value="Genomic_DNA"/>
</dbReference>
<evidence type="ECO:0000256" key="1">
    <source>
        <dbReference type="SAM" id="MobiDB-lite"/>
    </source>
</evidence>
<dbReference type="AlphaFoldDB" id="A0A9W4K2R0"/>
<comment type="caution">
    <text evidence="2">The sequence shown here is derived from an EMBL/GenBank/DDBJ whole genome shotgun (WGS) entry which is preliminary data.</text>
</comment>
<keyword evidence="3" id="KW-1185">Reference proteome</keyword>
<name>A0A9W4K2R0_9EURO</name>
<feature type="region of interest" description="Disordered" evidence="1">
    <location>
        <begin position="68"/>
        <end position="179"/>
    </location>
</feature>
<feature type="compositionally biased region" description="Low complexity" evidence="1">
    <location>
        <begin position="69"/>
        <end position="78"/>
    </location>
</feature>
<dbReference type="Proteomes" id="UP001152649">
    <property type="component" value="Unassembled WGS sequence"/>
</dbReference>
<dbReference type="OrthoDB" id="5365739at2759"/>
<evidence type="ECO:0000313" key="2">
    <source>
        <dbReference type="EMBL" id="CAG8428758.1"/>
    </source>
</evidence>
<organism evidence="2 3">
    <name type="scientific">Penicillium salamii</name>
    <dbReference type="NCBI Taxonomy" id="1612424"/>
    <lineage>
        <taxon>Eukaryota</taxon>
        <taxon>Fungi</taxon>
        <taxon>Dikarya</taxon>
        <taxon>Ascomycota</taxon>
        <taxon>Pezizomycotina</taxon>
        <taxon>Eurotiomycetes</taxon>
        <taxon>Eurotiomycetidae</taxon>
        <taxon>Eurotiales</taxon>
        <taxon>Aspergillaceae</taxon>
        <taxon>Penicillium</taxon>
    </lineage>
</organism>
<feature type="compositionally biased region" description="Low complexity" evidence="1">
    <location>
        <begin position="94"/>
        <end position="108"/>
    </location>
</feature>
<accession>A0A9W4K2R0</accession>
<gene>
    <name evidence="2" type="ORF">PSALAMII_LOCUS10861</name>
</gene>
<protein>
    <submittedName>
        <fullName evidence="2">Uncharacterized protein</fullName>
    </submittedName>
</protein>
<proteinExistence type="predicted"/>
<feature type="compositionally biased region" description="Pro residues" evidence="1">
    <location>
        <begin position="79"/>
        <end position="89"/>
    </location>
</feature>
<sequence>MFRPQLRQLSLRCERVKFGLSTPARQFSYTPSVAEEQPQPSGRYTYLQGVASKTIAIRSSQQLVFLCANNGPSANRNPNPNPRPSPGPNRRPHNPNGPRSTPNNSRPPRVIDARSFAASKAGGGEQAKIIRSPRSRNVRPGGPPPKRTGKPSAKGGKPKGKGKRNVQRGSKSAEDTAGENAQAALIEQIQQDQILQARPTAVRYEPTEIDLSSLRNTWPQIPTDANAHSASVYQELSRRSGRIAGGHLAISDLGRRLQRQQNVVFHSESEKAEALEEANRLSRHIANQASQRRGELCEAQEVQFRQTGAESPRIQAIMKSRVTGQYPATQSKSDIDPALNQLQEKLRNNRTYTGQSGKFLDEMKRLMQ</sequence>
<feature type="compositionally biased region" description="Basic residues" evidence="1">
    <location>
        <begin position="156"/>
        <end position="166"/>
    </location>
</feature>
<reference evidence="2" key="1">
    <citation type="submission" date="2021-07" db="EMBL/GenBank/DDBJ databases">
        <authorList>
            <person name="Branca A.L. A."/>
        </authorList>
    </citation>
    <scope>NUCLEOTIDE SEQUENCE</scope>
</reference>
<evidence type="ECO:0000313" key="3">
    <source>
        <dbReference type="Proteomes" id="UP001152649"/>
    </source>
</evidence>